<sequence>MKKFVWMIFLSFLMVSCKEFIEPSISGRKVGLLAPADSTVSGTYNQTFWWNQVEDALNYRLQIVAPSFDKVSRLVMDTVVSSNKFSFTLEPGIYQWRVRAENGSSKTGYSAASLTVFSSAISNQQVQLRSPQDGFLTNAASQIFQWDKMYGASRYRFQLDTNNFKDENNLVADEKVSGPESSFLFTKDGHYQWRVRAESDTAQSKWSTVYKIGFDNTSPQLVSLLNPADKAVVGKPAKLSWEVIADAKSYELYVYKSDSVSLYSATFPVIQSGTSYSFTEGASGETVFWKVRAVDAVGNKGVFSPLRSFSIQ</sequence>
<evidence type="ECO:0000313" key="1">
    <source>
        <dbReference type="EMBL" id="MXV50402.1"/>
    </source>
</evidence>
<dbReference type="RefSeq" id="WP_160843578.1">
    <property type="nucleotide sequence ID" value="NZ_WVHT01000002.1"/>
</dbReference>
<reference evidence="1 2" key="1">
    <citation type="submission" date="2019-11" db="EMBL/GenBank/DDBJ databases">
        <title>Pedobacter sp. HMF7647 Genome sequencing and assembly.</title>
        <authorList>
            <person name="Kang H."/>
            <person name="Kim H."/>
            <person name="Joh K."/>
        </authorList>
    </citation>
    <scope>NUCLEOTIDE SEQUENCE [LARGE SCALE GENOMIC DNA]</scope>
    <source>
        <strain evidence="1 2">HMF7647</strain>
    </source>
</reference>
<name>A0A7K1Y750_9SPHI</name>
<dbReference type="Proteomes" id="UP000466586">
    <property type="component" value="Unassembled WGS sequence"/>
</dbReference>
<proteinExistence type="predicted"/>
<gene>
    <name evidence="1" type="ORF">GS399_05405</name>
</gene>
<dbReference type="EMBL" id="WVHT01000002">
    <property type="protein sequence ID" value="MXV50402.1"/>
    <property type="molecule type" value="Genomic_DNA"/>
</dbReference>
<dbReference type="AlphaFoldDB" id="A0A7K1Y750"/>
<accession>A0A7K1Y750</accession>
<keyword evidence="2" id="KW-1185">Reference proteome</keyword>
<evidence type="ECO:0008006" key="3">
    <source>
        <dbReference type="Google" id="ProtNLM"/>
    </source>
</evidence>
<dbReference type="InterPro" id="IPR013783">
    <property type="entry name" value="Ig-like_fold"/>
</dbReference>
<dbReference type="PROSITE" id="PS51257">
    <property type="entry name" value="PROKAR_LIPOPROTEIN"/>
    <property type="match status" value="1"/>
</dbReference>
<dbReference type="Gene3D" id="2.60.40.10">
    <property type="entry name" value="Immunoglobulins"/>
    <property type="match status" value="3"/>
</dbReference>
<organism evidence="1 2">
    <name type="scientific">Hufsiella arboris</name>
    <dbReference type="NCBI Taxonomy" id="2695275"/>
    <lineage>
        <taxon>Bacteria</taxon>
        <taxon>Pseudomonadati</taxon>
        <taxon>Bacteroidota</taxon>
        <taxon>Sphingobacteriia</taxon>
        <taxon>Sphingobacteriales</taxon>
        <taxon>Sphingobacteriaceae</taxon>
        <taxon>Hufsiella</taxon>
    </lineage>
</organism>
<protein>
    <recommendedName>
        <fullName evidence="3">Fibronectin type III domain-containing protein</fullName>
    </recommendedName>
</protein>
<comment type="caution">
    <text evidence="1">The sequence shown here is derived from an EMBL/GenBank/DDBJ whole genome shotgun (WGS) entry which is preliminary data.</text>
</comment>
<evidence type="ECO:0000313" key="2">
    <source>
        <dbReference type="Proteomes" id="UP000466586"/>
    </source>
</evidence>